<dbReference type="RefSeq" id="WP_187467933.1">
    <property type="nucleotide sequence ID" value="NZ_JACSIT010000141.1"/>
</dbReference>
<dbReference type="Proteomes" id="UP000650081">
    <property type="component" value="Unassembled WGS sequence"/>
</dbReference>
<dbReference type="AlphaFoldDB" id="A0A923PSE0"/>
<evidence type="ECO:0000313" key="1">
    <source>
        <dbReference type="EMBL" id="MBC6995917.1"/>
    </source>
</evidence>
<sequence>MLLLSITASAQHDDPACLTHEWPEASPRTIQKSAYPFCSFTENYINSGCLTTYIRVNLHFFVDSDCTGVTAAAATNNQLEQQLAFQRADQYITTTNAFLANMSENPQWNQAEWGAPVTPGQCVMLRLVLNDVYIHCESRNLTVGDGNDNFSYYNQDFGEAFNNGPLRFEATL</sequence>
<accession>A0A923PSE0</accession>
<gene>
    <name evidence="1" type="ORF">H9S92_17245</name>
</gene>
<name>A0A923PSE0_9BACT</name>
<comment type="caution">
    <text evidence="1">The sequence shown here is derived from an EMBL/GenBank/DDBJ whole genome shotgun (WGS) entry which is preliminary data.</text>
</comment>
<reference evidence="1" key="1">
    <citation type="submission" date="2020-08" db="EMBL/GenBank/DDBJ databases">
        <title>Lewinella bacteria from marine environments.</title>
        <authorList>
            <person name="Zhong Y."/>
        </authorList>
    </citation>
    <scope>NUCLEOTIDE SEQUENCE</scope>
    <source>
        <strain evidence="1">KCTC 42187</strain>
    </source>
</reference>
<proteinExistence type="predicted"/>
<evidence type="ECO:0000313" key="2">
    <source>
        <dbReference type="Proteomes" id="UP000650081"/>
    </source>
</evidence>
<protein>
    <submittedName>
        <fullName evidence="1">Uncharacterized protein</fullName>
    </submittedName>
</protein>
<keyword evidence="2" id="KW-1185">Reference proteome</keyword>
<dbReference type="EMBL" id="JACSIT010000141">
    <property type="protein sequence ID" value="MBC6995917.1"/>
    <property type="molecule type" value="Genomic_DNA"/>
</dbReference>
<organism evidence="1 2">
    <name type="scientific">Neolewinella lacunae</name>
    <dbReference type="NCBI Taxonomy" id="1517758"/>
    <lineage>
        <taxon>Bacteria</taxon>
        <taxon>Pseudomonadati</taxon>
        <taxon>Bacteroidota</taxon>
        <taxon>Saprospiria</taxon>
        <taxon>Saprospirales</taxon>
        <taxon>Lewinellaceae</taxon>
        <taxon>Neolewinella</taxon>
    </lineage>
</organism>